<name>A0ABS7J9G2_9SPHN</name>
<keyword evidence="3" id="KW-1185">Reference proteome</keyword>
<evidence type="ECO:0000256" key="1">
    <source>
        <dbReference type="SAM" id="MobiDB-lite"/>
    </source>
</evidence>
<organism evidence="2 3">
    <name type="scientific">Qipengyuania qiaonensis</name>
    <dbReference type="NCBI Taxonomy" id="2867240"/>
    <lineage>
        <taxon>Bacteria</taxon>
        <taxon>Pseudomonadati</taxon>
        <taxon>Pseudomonadota</taxon>
        <taxon>Alphaproteobacteria</taxon>
        <taxon>Sphingomonadales</taxon>
        <taxon>Erythrobacteraceae</taxon>
        <taxon>Qipengyuania</taxon>
    </lineage>
</organism>
<dbReference type="EMBL" id="JAIGNO010000016">
    <property type="protein sequence ID" value="MBX7483967.1"/>
    <property type="molecule type" value="Genomic_DNA"/>
</dbReference>
<dbReference type="RefSeq" id="WP_221560374.1">
    <property type="nucleotide sequence ID" value="NZ_JAIGNO010000016.1"/>
</dbReference>
<proteinExistence type="predicted"/>
<dbReference type="Proteomes" id="UP000755104">
    <property type="component" value="Unassembled WGS sequence"/>
</dbReference>
<sequence>MSRPSEQDEPLEGDDLALSAPDAHREELGRVQAENEREALRSEIADSAAQIANLQQKYQDRLADLAELGHILALKDKELIRVKAIHEFSQLRHHILTMLSKGHGQLHGALSRWKLARSRRRAVDRLAQEKALIETSGLFDADWYLELYPDIAQSGEDPIRHYVMHGAYELRDPGPRFSAFKYHKNYPDVTKAGIPALSHYIRNGRTEGRRIFGVGESG</sequence>
<evidence type="ECO:0000313" key="3">
    <source>
        <dbReference type="Proteomes" id="UP000755104"/>
    </source>
</evidence>
<gene>
    <name evidence="2" type="ORF">K3174_15660</name>
</gene>
<feature type="region of interest" description="Disordered" evidence="1">
    <location>
        <begin position="1"/>
        <end position="24"/>
    </location>
</feature>
<protein>
    <submittedName>
        <fullName evidence="2">Uncharacterized protein</fullName>
    </submittedName>
</protein>
<comment type="caution">
    <text evidence="2">The sequence shown here is derived from an EMBL/GenBank/DDBJ whole genome shotgun (WGS) entry which is preliminary data.</text>
</comment>
<accession>A0ABS7J9G2</accession>
<evidence type="ECO:0000313" key="2">
    <source>
        <dbReference type="EMBL" id="MBX7483967.1"/>
    </source>
</evidence>
<reference evidence="2 3" key="1">
    <citation type="submission" date="2021-08" db="EMBL/GenBank/DDBJ databases">
        <title>Comparative Genomics Analysis of the Genus Qipengyuania Reveals Extensive Genetic Diversity and Metabolic Versatility, Including the Description of Fifteen Novel Species.</title>
        <authorList>
            <person name="Liu Y."/>
        </authorList>
    </citation>
    <scope>NUCLEOTIDE SEQUENCE [LARGE SCALE GENOMIC DNA]</scope>
    <source>
        <strain evidence="2 3">6D47A</strain>
    </source>
</reference>